<dbReference type="VEuPathDB" id="FungiDB:P170DRAFT_476089"/>
<keyword evidence="8" id="KW-1185">Reference proteome</keyword>
<organism evidence="7 8">
    <name type="scientific">Aspergillus steynii IBT 23096</name>
    <dbReference type="NCBI Taxonomy" id="1392250"/>
    <lineage>
        <taxon>Eukaryota</taxon>
        <taxon>Fungi</taxon>
        <taxon>Dikarya</taxon>
        <taxon>Ascomycota</taxon>
        <taxon>Pezizomycotina</taxon>
        <taxon>Eurotiomycetes</taxon>
        <taxon>Eurotiomycetidae</taxon>
        <taxon>Eurotiales</taxon>
        <taxon>Aspergillaceae</taxon>
        <taxon>Aspergillus</taxon>
        <taxon>Aspergillus subgen. Circumdati</taxon>
    </lineage>
</organism>
<dbReference type="InterPro" id="IPR029063">
    <property type="entry name" value="SAM-dependent_MTases_sf"/>
</dbReference>
<dbReference type="EMBL" id="MSFO01000004">
    <property type="protein sequence ID" value="PLB49806.1"/>
    <property type="molecule type" value="Genomic_DNA"/>
</dbReference>
<dbReference type="STRING" id="1392250.A0A2I2GAA5"/>
<dbReference type="AlphaFoldDB" id="A0A2I2GAA5"/>
<comment type="caution">
    <text evidence="7">The sequence shown here is derived from an EMBL/GenBank/DDBJ whole genome shotgun (WGS) entry which is preliminary data.</text>
</comment>
<dbReference type="GeneID" id="36561016"/>
<evidence type="ECO:0000313" key="7">
    <source>
        <dbReference type="EMBL" id="PLB49806.1"/>
    </source>
</evidence>
<accession>A0A2I2GAA5</accession>
<dbReference type="Pfam" id="PF01596">
    <property type="entry name" value="Methyltransf_3"/>
    <property type="match status" value="1"/>
</dbReference>
<dbReference type="PANTHER" id="PTHR43836:SF6">
    <property type="entry name" value="PUTATIVE (AFU_ORTHOLOGUE AFUA_2G00150)-RELATED"/>
    <property type="match status" value="1"/>
</dbReference>
<evidence type="ECO:0000256" key="6">
    <source>
        <dbReference type="ARBA" id="ARBA00023453"/>
    </source>
</evidence>
<gene>
    <name evidence="7" type="ORF">P170DRAFT_476089</name>
</gene>
<dbReference type="InterPro" id="IPR002935">
    <property type="entry name" value="SAM_O-MeTrfase"/>
</dbReference>
<sequence length="258" mass="28379">MSFYKQEEEIYHNDGREPALLAFIESHPDYDQMKGSPQRILAAIDQYGREKDFLMNVGQHKGDVVRKRIAEHKPTVMIELGGYVGYSAILFGNALKQAGGRKYISLEISPVFASVSASLVKLAGLDDVVEIKIGPCRDTLRALGKLYGEHGLDMIFFDHAKTAYVNDLKLCEELGLVARNTVVLADNVICPGNPAYLEYVRATPSKKQEKRQCEGLAGNNDHSVGNPLLVYDTCIVHGLEPTGQPDGVEISRCLGVEA</sequence>
<dbReference type="GO" id="GO:0006584">
    <property type="term" value="P:catecholamine metabolic process"/>
    <property type="evidence" value="ECO:0007669"/>
    <property type="project" value="UniProtKB-KW"/>
</dbReference>
<proteinExistence type="inferred from homology"/>
<dbReference type="EC" id="2.1.1.6" evidence="1"/>
<dbReference type="Gene3D" id="3.40.50.150">
    <property type="entry name" value="Vaccinia Virus protein VP39"/>
    <property type="match status" value="1"/>
</dbReference>
<keyword evidence="5" id="KW-0128">Catecholamine metabolism</keyword>
<evidence type="ECO:0000256" key="2">
    <source>
        <dbReference type="ARBA" id="ARBA00022603"/>
    </source>
</evidence>
<keyword evidence="4" id="KW-0949">S-adenosyl-L-methionine</keyword>
<dbReference type="OrthoDB" id="186626at2759"/>
<keyword evidence="3 7" id="KW-0808">Transferase</keyword>
<evidence type="ECO:0000256" key="1">
    <source>
        <dbReference type="ARBA" id="ARBA00012880"/>
    </source>
</evidence>
<dbReference type="GO" id="GO:0008171">
    <property type="term" value="F:O-methyltransferase activity"/>
    <property type="evidence" value="ECO:0007669"/>
    <property type="project" value="InterPro"/>
</dbReference>
<keyword evidence="2 7" id="KW-0489">Methyltransferase</keyword>
<evidence type="ECO:0000256" key="3">
    <source>
        <dbReference type="ARBA" id="ARBA00022679"/>
    </source>
</evidence>
<dbReference type="RefSeq" id="XP_024705108.1">
    <property type="nucleotide sequence ID" value="XM_024853318.1"/>
</dbReference>
<reference evidence="7 8" key="1">
    <citation type="submission" date="2016-12" db="EMBL/GenBank/DDBJ databases">
        <title>The genomes of Aspergillus section Nigri reveals drivers in fungal speciation.</title>
        <authorList>
            <consortium name="DOE Joint Genome Institute"/>
            <person name="Vesth T.C."/>
            <person name="Nybo J."/>
            <person name="Theobald S."/>
            <person name="Brandl J."/>
            <person name="Frisvad J.C."/>
            <person name="Nielsen K.F."/>
            <person name="Lyhne E.K."/>
            <person name="Kogle M.E."/>
            <person name="Kuo A."/>
            <person name="Riley R."/>
            <person name="Clum A."/>
            <person name="Nolan M."/>
            <person name="Lipzen A."/>
            <person name="Salamov A."/>
            <person name="Henrissat B."/>
            <person name="Wiebenga A."/>
            <person name="De Vries R.P."/>
            <person name="Grigoriev I.V."/>
            <person name="Mortensen U.H."/>
            <person name="Andersen M.R."/>
            <person name="Baker S.E."/>
        </authorList>
    </citation>
    <scope>NUCLEOTIDE SEQUENCE [LARGE SCALE GENOMIC DNA]</scope>
    <source>
        <strain evidence="7 8">IBT 23096</strain>
    </source>
</reference>
<comment type="similarity">
    <text evidence="6">Belongs to the class I-like SAM-binding methyltransferase superfamily. Cation-dependent O-methyltransferase family.</text>
</comment>
<dbReference type="PROSITE" id="PS51682">
    <property type="entry name" value="SAM_OMT_I"/>
    <property type="match status" value="1"/>
</dbReference>
<evidence type="ECO:0000256" key="4">
    <source>
        <dbReference type="ARBA" id="ARBA00022691"/>
    </source>
</evidence>
<name>A0A2I2GAA5_9EURO</name>
<dbReference type="SUPFAM" id="SSF53335">
    <property type="entry name" value="S-adenosyl-L-methionine-dependent methyltransferases"/>
    <property type="match status" value="1"/>
</dbReference>
<dbReference type="Proteomes" id="UP000234275">
    <property type="component" value="Unassembled WGS sequence"/>
</dbReference>
<evidence type="ECO:0000313" key="8">
    <source>
        <dbReference type="Proteomes" id="UP000234275"/>
    </source>
</evidence>
<protein>
    <recommendedName>
        <fullName evidence="1">catechol O-methyltransferase</fullName>
        <ecNumber evidence="1">2.1.1.6</ecNumber>
    </recommendedName>
</protein>
<evidence type="ECO:0000256" key="5">
    <source>
        <dbReference type="ARBA" id="ARBA00022939"/>
    </source>
</evidence>
<dbReference type="PANTHER" id="PTHR43836">
    <property type="entry name" value="CATECHOL O-METHYLTRANSFERASE 1-RELATED"/>
    <property type="match status" value="1"/>
</dbReference>
<dbReference type="GO" id="GO:0032259">
    <property type="term" value="P:methylation"/>
    <property type="evidence" value="ECO:0007669"/>
    <property type="project" value="UniProtKB-KW"/>
</dbReference>